<proteinExistence type="predicted"/>
<evidence type="ECO:0000313" key="2">
    <source>
        <dbReference type="Proteomes" id="UP000297280"/>
    </source>
</evidence>
<protein>
    <submittedName>
        <fullName evidence="1">Uncharacterized protein</fullName>
    </submittedName>
</protein>
<reference evidence="1 2" key="1">
    <citation type="submission" date="2017-12" db="EMBL/GenBank/DDBJ databases">
        <title>Comparative genomics of Botrytis spp.</title>
        <authorList>
            <person name="Valero-Jimenez C.A."/>
            <person name="Tapia P."/>
            <person name="Veloso J."/>
            <person name="Silva-Moreno E."/>
            <person name="Staats M."/>
            <person name="Valdes J.H."/>
            <person name="Van Kan J.A.L."/>
        </authorList>
    </citation>
    <scope>NUCLEOTIDE SEQUENCE [LARGE SCALE GENOMIC DNA]</scope>
    <source>
        <strain evidence="1 2">MUCL3349</strain>
    </source>
</reference>
<gene>
    <name evidence="1" type="ORF">BPOR_0347g00070</name>
</gene>
<dbReference type="AlphaFoldDB" id="A0A4Z1KSL5"/>
<comment type="caution">
    <text evidence="1">The sequence shown here is derived from an EMBL/GenBank/DDBJ whole genome shotgun (WGS) entry which is preliminary data.</text>
</comment>
<name>A0A4Z1KSL5_9HELO</name>
<dbReference type="EMBL" id="PQXO01000346">
    <property type="protein sequence ID" value="TGO85975.1"/>
    <property type="molecule type" value="Genomic_DNA"/>
</dbReference>
<keyword evidence="2" id="KW-1185">Reference proteome</keyword>
<dbReference type="Proteomes" id="UP000297280">
    <property type="component" value="Unassembled WGS sequence"/>
</dbReference>
<evidence type="ECO:0000313" key="1">
    <source>
        <dbReference type="EMBL" id="TGO85975.1"/>
    </source>
</evidence>
<organism evidence="1 2">
    <name type="scientific">Botrytis porri</name>
    <dbReference type="NCBI Taxonomy" id="87229"/>
    <lineage>
        <taxon>Eukaryota</taxon>
        <taxon>Fungi</taxon>
        <taxon>Dikarya</taxon>
        <taxon>Ascomycota</taxon>
        <taxon>Pezizomycotina</taxon>
        <taxon>Leotiomycetes</taxon>
        <taxon>Helotiales</taxon>
        <taxon>Sclerotiniaceae</taxon>
        <taxon>Botrytis</taxon>
    </lineage>
</organism>
<accession>A0A4Z1KSL5</accession>
<sequence>MPFLLSPALRSFFRIQFAAHTYGMAWFGLEGRSAYVQTFWCLLTDTIGVKIFVLADPKDFDRRLRGSRPGE</sequence>